<dbReference type="AlphaFoldDB" id="A0A239P7I1"/>
<evidence type="ECO:0000313" key="2">
    <source>
        <dbReference type="EMBL" id="SNT63001.1"/>
    </source>
</evidence>
<keyword evidence="3" id="KW-1185">Reference proteome</keyword>
<dbReference type="EMBL" id="FZOR01000082">
    <property type="protein sequence ID" value="SNT63001.1"/>
    <property type="molecule type" value="Genomic_DNA"/>
</dbReference>
<dbReference type="Pfam" id="PF04149">
    <property type="entry name" value="DUF397"/>
    <property type="match status" value="1"/>
</dbReference>
<protein>
    <recommendedName>
        <fullName evidence="1">DUF397 domain-containing protein</fullName>
    </recommendedName>
</protein>
<dbReference type="OrthoDB" id="3482778at2"/>
<accession>A0A239P7I1</accession>
<gene>
    <name evidence="2" type="ORF">SAMN05443665_10829</name>
</gene>
<sequence>MNTGPPWRKSSHSGGDESNCVEVTHFNGHIAVRDSKAPESGHLTLTRQYFADLLARLGELA</sequence>
<evidence type="ECO:0000259" key="1">
    <source>
        <dbReference type="Pfam" id="PF04149"/>
    </source>
</evidence>
<reference evidence="2 3" key="1">
    <citation type="submission" date="2017-06" db="EMBL/GenBank/DDBJ databases">
        <authorList>
            <person name="Kim H.J."/>
            <person name="Triplett B.A."/>
        </authorList>
    </citation>
    <scope>NUCLEOTIDE SEQUENCE [LARGE SCALE GENOMIC DNA]</scope>
    <source>
        <strain evidence="2 3">DSM 44715</strain>
    </source>
</reference>
<dbReference type="RefSeq" id="WP_089331199.1">
    <property type="nucleotide sequence ID" value="NZ_FZOR01000082.1"/>
</dbReference>
<feature type="domain" description="DUF397" evidence="1">
    <location>
        <begin position="7"/>
        <end position="56"/>
    </location>
</feature>
<name>A0A239P7I1_9ACTN</name>
<dbReference type="Proteomes" id="UP000198318">
    <property type="component" value="Unassembled WGS sequence"/>
</dbReference>
<proteinExistence type="predicted"/>
<organism evidence="2 3">
    <name type="scientific">Actinomadura meyerae</name>
    <dbReference type="NCBI Taxonomy" id="240840"/>
    <lineage>
        <taxon>Bacteria</taxon>
        <taxon>Bacillati</taxon>
        <taxon>Actinomycetota</taxon>
        <taxon>Actinomycetes</taxon>
        <taxon>Streptosporangiales</taxon>
        <taxon>Thermomonosporaceae</taxon>
        <taxon>Actinomadura</taxon>
    </lineage>
</organism>
<evidence type="ECO:0000313" key="3">
    <source>
        <dbReference type="Proteomes" id="UP000198318"/>
    </source>
</evidence>
<dbReference type="InterPro" id="IPR007278">
    <property type="entry name" value="DUF397"/>
</dbReference>